<reference evidence="2 3" key="1">
    <citation type="submission" date="2020-11" db="EMBL/GenBank/DDBJ databases">
        <title>Carbohydrate-dependent, anaerobic sulfur respiration: A novel catabolism in halophilic archaea.</title>
        <authorList>
            <person name="Sorokin D.Y."/>
            <person name="Messina E."/>
            <person name="Smedile F."/>
            <person name="La Cono V."/>
            <person name="Hallsworth J.E."/>
            <person name="Yakimov M.M."/>
        </authorList>
    </citation>
    <scope>NUCLEOTIDE SEQUENCE [LARGE SCALE GENOMIC DNA]</scope>
    <source>
        <strain evidence="2 3">HSR12-2</strain>
    </source>
</reference>
<dbReference type="Proteomes" id="UP000662973">
    <property type="component" value="Chromosome"/>
</dbReference>
<proteinExistence type="predicted"/>
<evidence type="ECO:0000313" key="2">
    <source>
        <dbReference type="EMBL" id="QSG10150.1"/>
    </source>
</evidence>
<dbReference type="EMBL" id="CP064788">
    <property type="protein sequence ID" value="QSG10150.1"/>
    <property type="molecule type" value="Genomic_DNA"/>
</dbReference>
<dbReference type="AlphaFoldDB" id="A0A897N6Z6"/>
<feature type="region of interest" description="Disordered" evidence="1">
    <location>
        <begin position="27"/>
        <end position="88"/>
    </location>
</feature>
<dbReference type="PROSITE" id="PS51257">
    <property type="entry name" value="PROKAR_LIPOPROTEIN"/>
    <property type="match status" value="1"/>
</dbReference>
<keyword evidence="3" id="KW-1185">Reference proteome</keyword>
<evidence type="ECO:0000256" key="1">
    <source>
        <dbReference type="SAM" id="MobiDB-lite"/>
    </source>
</evidence>
<name>A0A897N6Z6_9EURY</name>
<organism evidence="2 3">
    <name type="scientific">Halapricum desulfuricans</name>
    <dbReference type="NCBI Taxonomy" id="2841257"/>
    <lineage>
        <taxon>Archaea</taxon>
        <taxon>Methanobacteriati</taxon>
        <taxon>Methanobacteriota</taxon>
        <taxon>Stenosarchaea group</taxon>
        <taxon>Halobacteria</taxon>
        <taxon>Halobacteriales</taxon>
        <taxon>Haloarculaceae</taxon>
        <taxon>Halapricum</taxon>
    </lineage>
</organism>
<evidence type="ECO:0000313" key="3">
    <source>
        <dbReference type="Proteomes" id="UP000662973"/>
    </source>
</evidence>
<gene>
    <name evidence="2" type="ORF">HSR122_2776</name>
</gene>
<protein>
    <submittedName>
        <fullName evidence="2">Uncharacterized protein</fullName>
    </submittedName>
</protein>
<dbReference type="KEGG" id="hds:HSR122_2776"/>
<sequence length="88" mass="9687">MEVALDRSTMQATRRAVLAGLAGTVAASGCLRRDPDRPSRTTVTEQTPRDSEETNGSDQRTPLFPTVVDREPDREDRTEQAGRQASSR</sequence>
<accession>A0A897N6Z6</accession>
<feature type="compositionally biased region" description="Basic and acidic residues" evidence="1">
    <location>
        <begin position="68"/>
        <end position="80"/>
    </location>
</feature>